<dbReference type="SUPFAM" id="SSF52172">
    <property type="entry name" value="CheY-like"/>
    <property type="match status" value="1"/>
</dbReference>
<sequence length="252" mass="28942">MGKYKALIIDDDIESINLLNIYLKKYFPVINRVAQATNINDGIKAFTKTMPELLLLDIDLGNDTIFSFIDSIGKIEGEIIFISSHQEFGVKAVNYNVTGFIVKPININDLKKVINKAIFNLENKKTAVQKSTNQNAIIKKVDYPAKIGIPYLNKIELIIVDTILYLEADGKYTIFHLEENKEKIASRNLGEYQKILDPKVFFRVHHRYLVNINMVTNIHKTNGTNYCELKNGKKIPIAKRRQDLLNIFLRIK</sequence>
<keyword evidence="1" id="KW-0597">Phosphoprotein</keyword>
<evidence type="ECO:0000259" key="2">
    <source>
        <dbReference type="PROSITE" id="PS50110"/>
    </source>
</evidence>
<dbReference type="SMART" id="SM00850">
    <property type="entry name" value="LytTR"/>
    <property type="match status" value="1"/>
</dbReference>
<dbReference type="RefSeq" id="WP_242177393.1">
    <property type="nucleotide sequence ID" value="NZ_JAKQYM010000002.1"/>
</dbReference>
<evidence type="ECO:0000313" key="5">
    <source>
        <dbReference type="Proteomes" id="UP001139369"/>
    </source>
</evidence>
<dbReference type="Pfam" id="PF00072">
    <property type="entry name" value="Response_reg"/>
    <property type="match status" value="1"/>
</dbReference>
<dbReference type="Proteomes" id="UP001139369">
    <property type="component" value="Unassembled WGS sequence"/>
</dbReference>
<evidence type="ECO:0000259" key="3">
    <source>
        <dbReference type="PROSITE" id="PS50930"/>
    </source>
</evidence>
<proteinExistence type="predicted"/>
<dbReference type="InterPro" id="IPR001789">
    <property type="entry name" value="Sig_transdc_resp-reg_receiver"/>
</dbReference>
<dbReference type="GO" id="GO:0003677">
    <property type="term" value="F:DNA binding"/>
    <property type="evidence" value="ECO:0007669"/>
    <property type="project" value="UniProtKB-KW"/>
</dbReference>
<dbReference type="GO" id="GO:0000156">
    <property type="term" value="F:phosphorelay response regulator activity"/>
    <property type="evidence" value="ECO:0007669"/>
    <property type="project" value="InterPro"/>
</dbReference>
<dbReference type="PANTHER" id="PTHR37299">
    <property type="entry name" value="TRANSCRIPTIONAL REGULATOR-RELATED"/>
    <property type="match status" value="1"/>
</dbReference>
<keyword evidence="5" id="KW-1185">Reference proteome</keyword>
<accession>A0A9X1VMZ2</accession>
<feature type="domain" description="Response regulatory" evidence="2">
    <location>
        <begin position="5"/>
        <end position="118"/>
    </location>
</feature>
<organism evidence="4 5">
    <name type="scientific">Polaribacter marinus</name>
    <dbReference type="NCBI Taxonomy" id="2916838"/>
    <lineage>
        <taxon>Bacteria</taxon>
        <taxon>Pseudomonadati</taxon>
        <taxon>Bacteroidota</taxon>
        <taxon>Flavobacteriia</taxon>
        <taxon>Flavobacteriales</taxon>
        <taxon>Flavobacteriaceae</taxon>
    </lineage>
</organism>
<evidence type="ECO:0000256" key="1">
    <source>
        <dbReference type="PROSITE-ProRule" id="PRU00169"/>
    </source>
</evidence>
<comment type="caution">
    <text evidence="4">The sequence shown here is derived from an EMBL/GenBank/DDBJ whole genome shotgun (WGS) entry which is preliminary data.</text>
</comment>
<dbReference type="PROSITE" id="PS50930">
    <property type="entry name" value="HTH_LYTTR"/>
    <property type="match status" value="1"/>
</dbReference>
<dbReference type="InterPro" id="IPR007492">
    <property type="entry name" value="LytTR_DNA-bd_dom"/>
</dbReference>
<protein>
    <submittedName>
        <fullName evidence="4">LytTR family DNA-binding domain-containing protein</fullName>
    </submittedName>
</protein>
<evidence type="ECO:0000313" key="4">
    <source>
        <dbReference type="EMBL" id="MCI2228277.1"/>
    </source>
</evidence>
<name>A0A9X1VMZ2_9FLAO</name>
<dbReference type="InterPro" id="IPR011006">
    <property type="entry name" value="CheY-like_superfamily"/>
</dbReference>
<feature type="domain" description="HTH LytTR-type" evidence="3">
    <location>
        <begin position="147"/>
        <end position="251"/>
    </location>
</feature>
<reference evidence="4" key="1">
    <citation type="submission" date="2022-02" db="EMBL/GenBank/DDBJ databases">
        <title>Polaribacter sp. MSW13, isolated from seawater.</title>
        <authorList>
            <person name="Kristyanto S."/>
            <person name="Jung J."/>
            <person name="Jeon C.O."/>
        </authorList>
    </citation>
    <scope>NUCLEOTIDE SEQUENCE</scope>
    <source>
        <strain evidence="4">MSW13</strain>
    </source>
</reference>
<keyword evidence="4" id="KW-0238">DNA-binding</keyword>
<dbReference type="AlphaFoldDB" id="A0A9X1VMZ2"/>
<dbReference type="PROSITE" id="PS50110">
    <property type="entry name" value="RESPONSE_REGULATORY"/>
    <property type="match status" value="1"/>
</dbReference>
<dbReference type="EMBL" id="JAKQYM010000002">
    <property type="protein sequence ID" value="MCI2228277.1"/>
    <property type="molecule type" value="Genomic_DNA"/>
</dbReference>
<dbReference type="Gene3D" id="3.40.50.2300">
    <property type="match status" value="1"/>
</dbReference>
<gene>
    <name evidence="4" type="ORF">MC378_03790</name>
</gene>
<feature type="modified residue" description="4-aspartylphosphate" evidence="1">
    <location>
        <position position="57"/>
    </location>
</feature>
<dbReference type="PANTHER" id="PTHR37299:SF1">
    <property type="entry name" value="STAGE 0 SPORULATION PROTEIN A HOMOLOG"/>
    <property type="match status" value="1"/>
</dbReference>
<dbReference type="Gene3D" id="2.40.50.1020">
    <property type="entry name" value="LytTr DNA-binding domain"/>
    <property type="match status" value="1"/>
</dbReference>
<dbReference type="SMART" id="SM00448">
    <property type="entry name" value="REC"/>
    <property type="match status" value="1"/>
</dbReference>
<dbReference type="Pfam" id="PF04397">
    <property type="entry name" value="LytTR"/>
    <property type="match status" value="1"/>
</dbReference>
<dbReference type="InterPro" id="IPR046947">
    <property type="entry name" value="LytR-like"/>
</dbReference>